<keyword evidence="14" id="KW-1185">Reference proteome</keyword>
<evidence type="ECO:0000256" key="12">
    <source>
        <dbReference type="PROSITE-ProRule" id="PRU00679"/>
    </source>
</evidence>
<dbReference type="PANTHER" id="PTHR10819:SF3">
    <property type="entry name" value="PHOSPHOTRIESTERASE-RELATED PROTEIN"/>
    <property type="match status" value="1"/>
</dbReference>
<evidence type="ECO:0000256" key="5">
    <source>
        <dbReference type="ARBA" id="ARBA00047923"/>
    </source>
</evidence>
<dbReference type="AlphaFoldDB" id="A0A401QFG0"/>
<comment type="catalytic activity">
    <reaction evidence="8">
        <text>N-acetyltaurine + H2O = taurine + acetate</text>
        <dbReference type="Rhea" id="RHEA:81107"/>
        <dbReference type="ChEBI" id="CHEBI:15377"/>
        <dbReference type="ChEBI" id="CHEBI:30089"/>
        <dbReference type="ChEBI" id="CHEBI:133737"/>
        <dbReference type="ChEBI" id="CHEBI:507393"/>
    </reaction>
    <physiologicalReaction direction="left-to-right" evidence="8">
        <dbReference type="Rhea" id="RHEA:81108"/>
    </physiologicalReaction>
</comment>
<evidence type="ECO:0000256" key="1">
    <source>
        <dbReference type="ARBA" id="ARBA00001968"/>
    </source>
</evidence>
<comment type="catalytic activity">
    <reaction evidence="5">
        <text>N-acetyl-L-leucine + H2O = L-leucine + acetate</text>
        <dbReference type="Rhea" id="RHEA:81115"/>
        <dbReference type="ChEBI" id="CHEBI:15377"/>
        <dbReference type="ChEBI" id="CHEBI:30089"/>
        <dbReference type="ChEBI" id="CHEBI:57427"/>
        <dbReference type="ChEBI" id="CHEBI:58270"/>
    </reaction>
    <physiologicalReaction direction="left-to-right" evidence="5">
        <dbReference type="Rhea" id="RHEA:81116"/>
    </physiologicalReaction>
</comment>
<dbReference type="OMA" id="THINSMK"/>
<dbReference type="InterPro" id="IPR017947">
    <property type="entry name" value="AryldialkylPase_Zn-BS"/>
</dbReference>
<evidence type="ECO:0000256" key="2">
    <source>
        <dbReference type="ARBA" id="ARBA00022723"/>
    </source>
</evidence>
<dbReference type="Proteomes" id="UP000288216">
    <property type="component" value="Unassembled WGS sequence"/>
</dbReference>
<dbReference type="EMBL" id="BFAA01058406">
    <property type="protein sequence ID" value="GCB84106.1"/>
    <property type="molecule type" value="Genomic_DNA"/>
</dbReference>
<evidence type="ECO:0000256" key="6">
    <source>
        <dbReference type="ARBA" id="ARBA00048249"/>
    </source>
</evidence>
<dbReference type="OrthoDB" id="9998343at2759"/>
<dbReference type="GO" id="GO:0008270">
    <property type="term" value="F:zinc ion binding"/>
    <property type="evidence" value="ECO:0007669"/>
    <property type="project" value="InterPro"/>
</dbReference>
<evidence type="ECO:0000256" key="4">
    <source>
        <dbReference type="ARBA" id="ARBA00047442"/>
    </source>
</evidence>
<comment type="caution">
    <text evidence="13">The sequence shown here is derived from an EMBL/GenBank/DDBJ whole genome shotgun (WGS) entry which is preliminary data.</text>
</comment>
<evidence type="ECO:0000256" key="10">
    <source>
        <dbReference type="ARBA" id="ARBA00049821"/>
    </source>
</evidence>
<keyword evidence="2" id="KW-0479">Metal-binding</keyword>
<comment type="catalytic activity">
    <reaction evidence="4">
        <text>N-acetyl-L-isoleucine + H2O = L-isoleucine + acetate</text>
        <dbReference type="Rhea" id="RHEA:81119"/>
        <dbReference type="ChEBI" id="CHEBI:15377"/>
        <dbReference type="ChEBI" id="CHEBI:30089"/>
        <dbReference type="ChEBI" id="CHEBI:58045"/>
        <dbReference type="ChEBI" id="CHEBI:133735"/>
    </reaction>
    <physiologicalReaction direction="left-to-right" evidence="4">
        <dbReference type="Rhea" id="RHEA:81120"/>
    </physiologicalReaction>
</comment>
<dbReference type="InterPro" id="IPR001559">
    <property type="entry name" value="Phosphotriesterase"/>
</dbReference>
<comment type="catalytic activity">
    <reaction evidence="7">
        <text>N-acetyl-L-valine + H2O = L-valine + acetate</text>
        <dbReference type="Rhea" id="RHEA:81123"/>
        <dbReference type="ChEBI" id="CHEBI:15377"/>
        <dbReference type="ChEBI" id="CHEBI:30089"/>
        <dbReference type="ChEBI" id="CHEBI:57762"/>
        <dbReference type="ChEBI" id="CHEBI:133716"/>
    </reaction>
    <physiologicalReaction direction="left-to-right" evidence="7">
        <dbReference type="Rhea" id="RHEA:81124"/>
    </physiologicalReaction>
</comment>
<dbReference type="PROSITE" id="PS01322">
    <property type="entry name" value="PHOSPHOTRIESTERASE_1"/>
    <property type="match status" value="1"/>
</dbReference>
<sequence>QDSTSTHAIVVPTGVQLKTMQELSGKVQTVRGLIDPGQMGRTLTHEHLTMSFAFCYSPPPPGQEACSEMPMVMKNLYWFKQHPYSHRGNLLLNEEVEAVKEELVHFKEVGGGTMVENTTAGICRDVKTLRRLSQETGVHIISGAGFYVGETHSRETQNSTVEK</sequence>
<feature type="non-terminal residue" evidence="13">
    <location>
        <position position="1"/>
    </location>
</feature>
<dbReference type="PANTHER" id="PTHR10819">
    <property type="entry name" value="PHOSPHOTRIESTERASE-RELATED"/>
    <property type="match status" value="1"/>
</dbReference>
<evidence type="ECO:0000256" key="11">
    <source>
        <dbReference type="ARBA" id="ARBA00093204"/>
    </source>
</evidence>
<dbReference type="GO" id="GO:0016788">
    <property type="term" value="F:hydrolase activity, acting on ester bonds"/>
    <property type="evidence" value="ECO:0007669"/>
    <property type="project" value="InterPro"/>
</dbReference>
<name>A0A401QFG0_SCYTO</name>
<comment type="caution">
    <text evidence="12">Lacks conserved residue(s) required for the propagation of feature annotation.</text>
</comment>
<evidence type="ECO:0000256" key="9">
    <source>
        <dbReference type="ARBA" id="ARBA00049742"/>
    </source>
</evidence>
<protein>
    <recommendedName>
        <fullName evidence="9">N-acetyltaurine hydrolase</fullName>
    </recommendedName>
    <alternativeName>
        <fullName evidence="10">Phosphotriesterase-related protein</fullName>
    </alternativeName>
</protein>
<gene>
    <name evidence="13" type="ORF">scyTo_0024850</name>
</gene>
<feature type="non-terminal residue" evidence="13">
    <location>
        <position position="163"/>
    </location>
</feature>
<dbReference type="Pfam" id="PF02126">
    <property type="entry name" value="PTE"/>
    <property type="match status" value="1"/>
</dbReference>
<organism evidence="13 14">
    <name type="scientific">Scyliorhinus torazame</name>
    <name type="common">Cloudy catshark</name>
    <name type="synonym">Catulus torazame</name>
    <dbReference type="NCBI Taxonomy" id="75743"/>
    <lineage>
        <taxon>Eukaryota</taxon>
        <taxon>Metazoa</taxon>
        <taxon>Chordata</taxon>
        <taxon>Craniata</taxon>
        <taxon>Vertebrata</taxon>
        <taxon>Chondrichthyes</taxon>
        <taxon>Elasmobranchii</taxon>
        <taxon>Galeomorphii</taxon>
        <taxon>Galeoidea</taxon>
        <taxon>Carcharhiniformes</taxon>
        <taxon>Scyliorhinidae</taxon>
        <taxon>Scyliorhinus</taxon>
    </lineage>
</organism>
<accession>A0A401QFG0</accession>
<comment type="similarity">
    <text evidence="12">Belongs to the metallo-dependent hydrolases superfamily. Phosphotriesterase family.</text>
</comment>
<evidence type="ECO:0000256" key="8">
    <source>
        <dbReference type="ARBA" id="ARBA00049044"/>
    </source>
</evidence>
<comment type="cofactor">
    <cofactor evidence="1">
        <name>a divalent metal cation</name>
        <dbReference type="ChEBI" id="CHEBI:60240"/>
    </cofactor>
</comment>
<evidence type="ECO:0000313" key="13">
    <source>
        <dbReference type="EMBL" id="GCB84106.1"/>
    </source>
</evidence>
<dbReference type="STRING" id="75743.A0A401QFG0"/>
<evidence type="ECO:0000313" key="14">
    <source>
        <dbReference type="Proteomes" id="UP000288216"/>
    </source>
</evidence>
<proteinExistence type="inferred from homology"/>
<reference evidence="13 14" key="1">
    <citation type="journal article" date="2018" name="Nat. Ecol. Evol.">
        <title>Shark genomes provide insights into elasmobranch evolution and the origin of vertebrates.</title>
        <authorList>
            <person name="Hara Y"/>
            <person name="Yamaguchi K"/>
            <person name="Onimaru K"/>
            <person name="Kadota M"/>
            <person name="Koyanagi M"/>
            <person name="Keeley SD"/>
            <person name="Tatsumi K"/>
            <person name="Tanaka K"/>
            <person name="Motone F"/>
            <person name="Kageyama Y"/>
            <person name="Nozu R"/>
            <person name="Adachi N"/>
            <person name="Nishimura O"/>
            <person name="Nakagawa R"/>
            <person name="Tanegashima C"/>
            <person name="Kiyatake I"/>
            <person name="Matsumoto R"/>
            <person name="Murakumo K"/>
            <person name="Nishida K"/>
            <person name="Terakita A"/>
            <person name="Kuratani S"/>
            <person name="Sato K"/>
            <person name="Hyodo S Kuraku.S."/>
        </authorList>
    </citation>
    <scope>NUCLEOTIDE SEQUENCE [LARGE SCALE GENOMIC DNA]</scope>
</reference>
<comment type="catalytic activity">
    <reaction evidence="6">
        <text>N-propanoyltaurine + H2O = propanoate + taurine</text>
        <dbReference type="Rhea" id="RHEA:81111"/>
        <dbReference type="ChEBI" id="CHEBI:15377"/>
        <dbReference type="ChEBI" id="CHEBI:17272"/>
        <dbReference type="ChEBI" id="CHEBI:231795"/>
        <dbReference type="ChEBI" id="CHEBI:507393"/>
    </reaction>
    <physiologicalReaction direction="left-to-right" evidence="6">
        <dbReference type="Rhea" id="RHEA:81112"/>
    </physiologicalReaction>
</comment>
<dbReference type="Gene3D" id="3.20.20.140">
    <property type="entry name" value="Metal-dependent hydrolases"/>
    <property type="match status" value="1"/>
</dbReference>
<dbReference type="PROSITE" id="PS51347">
    <property type="entry name" value="PHOSPHOTRIESTERASE_2"/>
    <property type="match status" value="1"/>
</dbReference>
<dbReference type="SUPFAM" id="SSF51556">
    <property type="entry name" value="Metallo-dependent hydrolases"/>
    <property type="match status" value="1"/>
</dbReference>
<comment type="catalytic activity">
    <reaction evidence="11">
        <text>N-acetyl-L-methionine + H2O = L-methionine + acetate</text>
        <dbReference type="Rhea" id="RHEA:67440"/>
        <dbReference type="ChEBI" id="CHEBI:15377"/>
        <dbReference type="ChEBI" id="CHEBI:30089"/>
        <dbReference type="ChEBI" id="CHEBI:57844"/>
        <dbReference type="ChEBI" id="CHEBI:71670"/>
    </reaction>
    <physiologicalReaction direction="left-to-right" evidence="11">
        <dbReference type="Rhea" id="RHEA:67441"/>
    </physiologicalReaction>
</comment>
<dbReference type="InterPro" id="IPR032466">
    <property type="entry name" value="Metal_Hydrolase"/>
</dbReference>
<evidence type="ECO:0000256" key="7">
    <source>
        <dbReference type="ARBA" id="ARBA00048664"/>
    </source>
</evidence>
<keyword evidence="3" id="KW-0378">Hydrolase</keyword>
<evidence type="ECO:0000256" key="3">
    <source>
        <dbReference type="ARBA" id="ARBA00022801"/>
    </source>
</evidence>